<reference evidence="1 2" key="1">
    <citation type="journal article" date="2019" name="Nat. Med.">
        <title>A library of human gut bacterial isolates paired with longitudinal multiomics data enables mechanistic microbiome research.</title>
        <authorList>
            <person name="Poyet M."/>
            <person name="Groussin M."/>
            <person name="Gibbons S.M."/>
            <person name="Avila-Pacheco J."/>
            <person name="Jiang X."/>
            <person name="Kearney S.M."/>
            <person name="Perrotta A.R."/>
            <person name="Berdy B."/>
            <person name="Zhao S."/>
            <person name="Lieberman T.D."/>
            <person name="Swanson P.K."/>
            <person name="Smith M."/>
            <person name="Roesemann S."/>
            <person name="Alexander J.E."/>
            <person name="Rich S.A."/>
            <person name="Livny J."/>
            <person name="Vlamakis H."/>
            <person name="Clish C."/>
            <person name="Bullock K."/>
            <person name="Deik A."/>
            <person name="Scott J."/>
            <person name="Pierce K.A."/>
            <person name="Xavier R.J."/>
            <person name="Alm E.J."/>
        </authorList>
    </citation>
    <scope>NUCLEOTIDE SEQUENCE [LARGE SCALE GENOMIC DNA]</scope>
    <source>
        <strain evidence="1 2">BIOML-A11</strain>
    </source>
</reference>
<proteinExistence type="predicted"/>
<dbReference type="Pfam" id="PF06854">
    <property type="entry name" value="Phage_Gp15"/>
    <property type="match status" value="1"/>
</dbReference>
<dbReference type="Proteomes" id="UP000479563">
    <property type="component" value="Unassembled WGS sequence"/>
</dbReference>
<evidence type="ECO:0000313" key="1">
    <source>
        <dbReference type="EMBL" id="MSC60118.1"/>
    </source>
</evidence>
<sequence length="195" mass="22705">MLGMLPQTLNINGRAYKIRSDYRDILQIIAAFGDKELSDEEKAYVCLKRLFIAMESIPKSDYQDAYEAAVTFIECHISDRKPSPKVVNWEKDEQLIFPAINKVAGMEVRAVPYMHWWTFLGYFQSIDREDIWGFILTIRQKRAKGKKLEKYEKDFLNANRDICEVEFREEKVTTEDSLAKMFNELLKNGGGDNGE</sequence>
<dbReference type="InterPro" id="IPR009660">
    <property type="entry name" value="Phage_A500_Gp15"/>
</dbReference>
<dbReference type="EMBL" id="WKQP01000010">
    <property type="protein sequence ID" value="MSC60118.1"/>
    <property type="molecule type" value="Genomic_DNA"/>
</dbReference>
<dbReference type="AlphaFoldDB" id="A0A6L5T8K4"/>
<comment type="caution">
    <text evidence="1">The sequence shown here is derived from an EMBL/GenBank/DDBJ whole genome shotgun (WGS) entry which is preliminary data.</text>
</comment>
<organism evidence="1 2">
    <name type="scientific">Agathobacter rectalis</name>
    <dbReference type="NCBI Taxonomy" id="39491"/>
    <lineage>
        <taxon>Bacteria</taxon>
        <taxon>Bacillati</taxon>
        <taxon>Bacillota</taxon>
        <taxon>Clostridia</taxon>
        <taxon>Lachnospirales</taxon>
        <taxon>Lachnospiraceae</taxon>
        <taxon>Agathobacter</taxon>
    </lineage>
</organism>
<dbReference type="RefSeq" id="WP_154266934.1">
    <property type="nucleotide sequence ID" value="NZ_WKQP01000010.1"/>
</dbReference>
<name>A0A6L5T8K4_9FIRM</name>
<evidence type="ECO:0000313" key="2">
    <source>
        <dbReference type="Proteomes" id="UP000479563"/>
    </source>
</evidence>
<protein>
    <recommendedName>
        <fullName evidence="3">Bacteriophage Gp15 protein</fullName>
    </recommendedName>
</protein>
<accession>A0A6L5T8K4</accession>
<gene>
    <name evidence="1" type="ORF">GKE07_07900</name>
</gene>
<evidence type="ECO:0008006" key="3">
    <source>
        <dbReference type="Google" id="ProtNLM"/>
    </source>
</evidence>